<organism evidence="1 2">
    <name type="scientific">Rhabdobacter roseus</name>
    <dbReference type="NCBI Taxonomy" id="1655419"/>
    <lineage>
        <taxon>Bacteria</taxon>
        <taxon>Pseudomonadati</taxon>
        <taxon>Bacteroidota</taxon>
        <taxon>Cytophagia</taxon>
        <taxon>Cytophagales</taxon>
        <taxon>Cytophagaceae</taxon>
        <taxon>Rhabdobacter</taxon>
    </lineage>
</organism>
<dbReference type="RefSeq" id="WP_184174162.1">
    <property type="nucleotide sequence ID" value="NZ_JACHGF010000003.1"/>
</dbReference>
<evidence type="ECO:0000313" key="1">
    <source>
        <dbReference type="EMBL" id="MBB5284207.1"/>
    </source>
</evidence>
<gene>
    <name evidence="1" type="ORF">HNQ92_002350</name>
</gene>
<sequence length="338" mass="38790">MEKVHDTTKQEEQELWRKSIPAQVFLNHFFGIHRHIAHQQAQHSIADLGTFKSFAPELSQEQKEQAKKMLIQCWNTEYALRTTAANGDESYLKNALHWTFPQAYYCLLFGAKAFLAAQGATVMSENAVRLRLARLVTSGWYPLPVSFAAFGSPGHYSYRALPEGYRTPNLELVDSPKESQAQVGQFLRTTRTLQVRALRRRLQDNPATAQINKQTGQPLAKFSRKHWDVVARALGATTFFDLFSRLKISANHREIGRFVEAEIDVRLFHRSLLETVVYLNTIHEAYVAKALGKNAYQFFLDQLPGYLRKGFVQKRFEEEIRPLLTEVRSIDSSLQWAS</sequence>
<keyword evidence="2" id="KW-1185">Reference proteome</keyword>
<dbReference type="Proteomes" id="UP000557307">
    <property type="component" value="Unassembled WGS sequence"/>
</dbReference>
<dbReference type="AlphaFoldDB" id="A0A840TR60"/>
<comment type="caution">
    <text evidence="1">The sequence shown here is derived from an EMBL/GenBank/DDBJ whole genome shotgun (WGS) entry which is preliminary data.</text>
</comment>
<name>A0A840TR60_9BACT</name>
<reference evidence="1 2" key="1">
    <citation type="submission" date="2020-08" db="EMBL/GenBank/DDBJ databases">
        <title>Genomic Encyclopedia of Type Strains, Phase IV (KMG-IV): sequencing the most valuable type-strain genomes for metagenomic binning, comparative biology and taxonomic classification.</title>
        <authorList>
            <person name="Goeker M."/>
        </authorList>
    </citation>
    <scope>NUCLEOTIDE SEQUENCE [LARGE SCALE GENOMIC DNA]</scope>
    <source>
        <strain evidence="1 2">DSM 105074</strain>
    </source>
</reference>
<protein>
    <submittedName>
        <fullName evidence="1">Uncharacterized protein</fullName>
    </submittedName>
</protein>
<dbReference type="EMBL" id="JACHGF010000003">
    <property type="protein sequence ID" value="MBB5284207.1"/>
    <property type="molecule type" value="Genomic_DNA"/>
</dbReference>
<accession>A0A840TR60</accession>
<proteinExistence type="predicted"/>
<evidence type="ECO:0000313" key="2">
    <source>
        <dbReference type="Proteomes" id="UP000557307"/>
    </source>
</evidence>